<proteinExistence type="predicted"/>
<dbReference type="AlphaFoldDB" id="A0A7J9SK59"/>
<dbReference type="SUPFAM" id="SSF46785">
    <property type="entry name" value="Winged helix' DNA-binding domain"/>
    <property type="match status" value="1"/>
</dbReference>
<accession>A0A7J9SK59</accession>
<evidence type="ECO:0000313" key="2">
    <source>
        <dbReference type="Proteomes" id="UP000546257"/>
    </source>
</evidence>
<comment type="caution">
    <text evidence="1">The sequence shown here is derived from an EMBL/GenBank/DDBJ whole genome shotgun (WGS) entry which is preliminary data.</text>
</comment>
<dbReference type="EMBL" id="JACKXD010000003">
    <property type="protein sequence ID" value="MBB6646416.1"/>
    <property type="molecule type" value="Genomic_DNA"/>
</dbReference>
<organism evidence="1 2">
    <name type="scientific">Halobellus ruber</name>
    <dbReference type="NCBI Taxonomy" id="2761102"/>
    <lineage>
        <taxon>Archaea</taxon>
        <taxon>Methanobacteriati</taxon>
        <taxon>Methanobacteriota</taxon>
        <taxon>Stenosarchaea group</taxon>
        <taxon>Halobacteria</taxon>
        <taxon>Halobacteriales</taxon>
        <taxon>Haloferacaceae</taxon>
        <taxon>Halobellus</taxon>
    </lineage>
</organism>
<dbReference type="InterPro" id="IPR036388">
    <property type="entry name" value="WH-like_DNA-bd_sf"/>
</dbReference>
<gene>
    <name evidence="1" type="ORF">H5V44_08965</name>
</gene>
<dbReference type="Proteomes" id="UP000546257">
    <property type="component" value="Unassembled WGS sequence"/>
</dbReference>
<reference evidence="1 2" key="1">
    <citation type="submission" date="2020-08" db="EMBL/GenBank/DDBJ databases">
        <authorList>
            <person name="Seo M.-J."/>
        </authorList>
    </citation>
    <scope>NUCLEOTIDE SEQUENCE [LARGE SCALE GENOMIC DNA]</scope>
    <source>
        <strain evidence="1 2">MBLA0160</strain>
    </source>
</reference>
<keyword evidence="2" id="KW-1185">Reference proteome</keyword>
<dbReference type="RefSeq" id="WP_185192797.1">
    <property type="nucleotide sequence ID" value="NZ_JACKXD010000003.1"/>
</dbReference>
<dbReference type="CDD" id="cd00090">
    <property type="entry name" value="HTH_ARSR"/>
    <property type="match status" value="1"/>
</dbReference>
<dbReference type="InterPro" id="IPR011991">
    <property type="entry name" value="ArsR-like_HTH"/>
</dbReference>
<protein>
    <submittedName>
        <fullName evidence="1">Helix-turn-helix transcriptional regulator</fullName>
    </submittedName>
</protein>
<dbReference type="Gene3D" id="1.10.10.10">
    <property type="entry name" value="Winged helix-like DNA-binding domain superfamily/Winged helix DNA-binding domain"/>
    <property type="match status" value="1"/>
</dbReference>
<name>A0A7J9SK59_9EURY</name>
<evidence type="ECO:0000313" key="1">
    <source>
        <dbReference type="EMBL" id="MBB6646416.1"/>
    </source>
</evidence>
<dbReference type="InterPro" id="IPR036390">
    <property type="entry name" value="WH_DNA-bd_sf"/>
</dbReference>
<dbReference type="Pfam" id="PF12840">
    <property type="entry name" value="HTH_20"/>
    <property type="match status" value="1"/>
</dbReference>
<sequence length="123" mass="13861">MSEEPGLGAVLDVLSDEYAREILAATSVKPMSAQQLAEACEMSEPTVYRRIERLREYDLLGERTEIRDDGNHHSVYTATLSELSVELDEGTFEATVQRRDTASFPGQQEDDTADRFASMWENL</sequence>